<dbReference type="PROSITE" id="PS50075">
    <property type="entry name" value="CARRIER"/>
    <property type="match status" value="1"/>
</dbReference>
<name>A0ABX8U923_9ACTN</name>
<dbReference type="PROSITE" id="PS00455">
    <property type="entry name" value="AMP_BINDING"/>
    <property type="match status" value="1"/>
</dbReference>
<evidence type="ECO:0000256" key="2">
    <source>
        <dbReference type="ARBA" id="ARBA00022553"/>
    </source>
</evidence>
<evidence type="ECO:0000313" key="4">
    <source>
        <dbReference type="EMBL" id="QYC44243.1"/>
    </source>
</evidence>
<protein>
    <submittedName>
        <fullName evidence="4">Gramicidin S synthase 2</fullName>
    </submittedName>
</protein>
<dbReference type="InterPro" id="IPR036736">
    <property type="entry name" value="ACP-like_sf"/>
</dbReference>
<organism evidence="4 5">
    <name type="scientific">Nonomuraea coxensis DSM 45129</name>
    <dbReference type="NCBI Taxonomy" id="1122611"/>
    <lineage>
        <taxon>Bacteria</taxon>
        <taxon>Bacillati</taxon>
        <taxon>Actinomycetota</taxon>
        <taxon>Actinomycetes</taxon>
        <taxon>Streptosporangiales</taxon>
        <taxon>Streptosporangiaceae</taxon>
        <taxon>Nonomuraea</taxon>
    </lineage>
</organism>
<dbReference type="Pfam" id="PF13193">
    <property type="entry name" value="AMP-binding_C"/>
    <property type="match status" value="1"/>
</dbReference>
<dbReference type="Gene3D" id="3.40.50.12780">
    <property type="entry name" value="N-terminal domain of ligase-like"/>
    <property type="match status" value="1"/>
</dbReference>
<dbReference type="Proteomes" id="UP000824681">
    <property type="component" value="Chromosome"/>
</dbReference>
<sequence length="588" mass="62279">MDVIRGPEIDAETDVGELVVRAAAGFADRVAVRERRRGVSLTYEQLLGHVETQAGALLAQGVKAGDHVVVAVPRSAEEVVAVLAVLSVGAVYVPVDGGLPLPRLRAMLSRVRPVAVIGDPAVVEAAPGPCVPLGPVVITAEPSAGSRPWARRAPGDAVYVTFTSGSTGVPKAVRIPHRGVVRLVRGASYLRRGPGERMLRLAPLAFDASTLEIFCALATGATLEIYPDGPVSPAELATFLREAGVSVAFLTAGLFRVMAGEAIDGFATVRQVLTGGDVVPPDAVRALLARHPGLEVVAAYGPTENTTFSTVHPMTGPADVDGPVPIGRPVAGTTALVLDEEGRPAADGELYLGGSGLALDYLDAPEETARSFVVPPGRHERFYRTGDLVRRDEDGLLHFTGRRDRQVKVRGYRIEPAEIESRLLANPRVKDVAVVVTGVDAGSRRLLAAVVAEPGDDGLVERLRGALREELPGYMVPALWVVIERLPYTRNGKVDVAALEARAGSGRARAVPADAFEDVIAGVWKEVLGTGDFGVEDPFFEIGGDSLLAGRVHLRLRDELPGHPLRIVDIFQYPTVQALAEHLRGAAR</sequence>
<keyword evidence="1" id="KW-0596">Phosphopantetheine</keyword>
<dbReference type="SMART" id="SM00823">
    <property type="entry name" value="PKS_PP"/>
    <property type="match status" value="1"/>
</dbReference>
<gene>
    <name evidence="4" type="primary">grsB2</name>
    <name evidence="4" type="ORF">Nocox_33365</name>
</gene>
<feature type="domain" description="Carrier" evidence="3">
    <location>
        <begin position="511"/>
        <end position="587"/>
    </location>
</feature>
<dbReference type="SUPFAM" id="SSF47336">
    <property type="entry name" value="ACP-like"/>
    <property type="match status" value="1"/>
</dbReference>
<dbReference type="EMBL" id="CP068985">
    <property type="protein sequence ID" value="QYC44243.1"/>
    <property type="molecule type" value="Genomic_DNA"/>
</dbReference>
<dbReference type="PANTHER" id="PTHR45527:SF1">
    <property type="entry name" value="FATTY ACID SYNTHASE"/>
    <property type="match status" value="1"/>
</dbReference>
<keyword evidence="5" id="KW-1185">Reference proteome</keyword>
<dbReference type="InterPro" id="IPR045851">
    <property type="entry name" value="AMP-bd_C_sf"/>
</dbReference>
<dbReference type="SUPFAM" id="SSF56801">
    <property type="entry name" value="Acetyl-CoA synthetase-like"/>
    <property type="match status" value="1"/>
</dbReference>
<keyword evidence="2" id="KW-0597">Phosphoprotein</keyword>
<evidence type="ECO:0000256" key="1">
    <source>
        <dbReference type="ARBA" id="ARBA00022450"/>
    </source>
</evidence>
<evidence type="ECO:0000313" key="5">
    <source>
        <dbReference type="Proteomes" id="UP000824681"/>
    </source>
</evidence>
<dbReference type="InterPro" id="IPR020845">
    <property type="entry name" value="AMP-binding_CS"/>
</dbReference>
<dbReference type="InterPro" id="IPR009081">
    <property type="entry name" value="PP-bd_ACP"/>
</dbReference>
<dbReference type="InterPro" id="IPR000873">
    <property type="entry name" value="AMP-dep_synth/lig_dom"/>
</dbReference>
<dbReference type="RefSeq" id="WP_020541175.1">
    <property type="nucleotide sequence ID" value="NZ_CP068985.1"/>
</dbReference>
<dbReference type="Gene3D" id="1.10.1200.10">
    <property type="entry name" value="ACP-like"/>
    <property type="match status" value="1"/>
</dbReference>
<evidence type="ECO:0000259" key="3">
    <source>
        <dbReference type="PROSITE" id="PS50075"/>
    </source>
</evidence>
<dbReference type="NCBIfam" id="TIGR01733">
    <property type="entry name" value="AA-adenyl-dom"/>
    <property type="match status" value="1"/>
</dbReference>
<dbReference type="InterPro" id="IPR020806">
    <property type="entry name" value="PKS_PP-bd"/>
</dbReference>
<proteinExistence type="predicted"/>
<dbReference type="InterPro" id="IPR025110">
    <property type="entry name" value="AMP-bd_C"/>
</dbReference>
<dbReference type="Pfam" id="PF00550">
    <property type="entry name" value="PP-binding"/>
    <property type="match status" value="1"/>
</dbReference>
<dbReference type="Pfam" id="PF00501">
    <property type="entry name" value="AMP-binding"/>
    <property type="match status" value="1"/>
</dbReference>
<reference evidence="4 5" key="1">
    <citation type="journal article" date="2021" name="ACS Chem. Biol.">
        <title>Genomic-Led Discovery of a Novel Glycopeptide Antibiotic by Nonomuraea coxensis DSM 45129.</title>
        <authorList>
            <person name="Yushchuk O."/>
            <person name="Vior N.M."/>
            <person name="Andreo-Vidal A."/>
            <person name="Berini F."/>
            <person name="Ruckert C."/>
            <person name="Busche T."/>
            <person name="Binda E."/>
            <person name="Kalinowski J."/>
            <person name="Truman A.W."/>
            <person name="Marinelli F."/>
        </authorList>
    </citation>
    <scope>NUCLEOTIDE SEQUENCE [LARGE SCALE GENOMIC DNA]</scope>
    <source>
        <strain evidence="4 5">DSM 45129</strain>
    </source>
</reference>
<dbReference type="PANTHER" id="PTHR45527">
    <property type="entry name" value="NONRIBOSOMAL PEPTIDE SYNTHETASE"/>
    <property type="match status" value="1"/>
</dbReference>
<accession>A0ABX8U923</accession>
<dbReference type="InterPro" id="IPR010071">
    <property type="entry name" value="AA_adenyl_dom"/>
</dbReference>
<dbReference type="Gene3D" id="3.30.300.30">
    <property type="match status" value="1"/>
</dbReference>
<dbReference type="InterPro" id="IPR042099">
    <property type="entry name" value="ANL_N_sf"/>
</dbReference>